<keyword evidence="1" id="KW-1133">Transmembrane helix</keyword>
<protein>
    <recommendedName>
        <fullName evidence="5">DUF916 domain-containing protein</fullName>
    </recommendedName>
</protein>
<sequence>MRVTHLVPALLIAAVAWGTPPAPAAAEEDTSRTTWAVEPANADGPDSRVSVRTELVPGATVVEHVAVTNYSAQETTFDVYASDGVVTADGQFDLLPAGTPPEDAGAWMSVGDAGPGETVQVVVGPEATVTVPVGITVPEDATPGDHPAGVVASVSRDPGEESVTFDARVGVRMHLRVSGDLEPTLALTDVETTYSPSWLPWRPGTLTIDYAVENTGNVRLGAETTASASGPFGWASREETGPSAREVLPGQAAGGSVTVDAWPLVRTGGSVSVVPVVVGDDLVEVALTDASATWTVWTVPWLHLGLLLVAAGTLVALVQARRRREARTERRIAEAVAAARPAATA</sequence>
<evidence type="ECO:0008006" key="5">
    <source>
        <dbReference type="Google" id="ProtNLM"/>
    </source>
</evidence>
<dbReference type="EMBL" id="JAEINH010000001">
    <property type="protein sequence ID" value="MBI9113516.1"/>
    <property type="molecule type" value="Genomic_DNA"/>
</dbReference>
<reference evidence="3" key="1">
    <citation type="submission" date="2020-12" db="EMBL/GenBank/DDBJ databases">
        <title>Sanguibacter suaedae sp. nov., isolated from Suaeda aralocaspica.</title>
        <authorList>
            <person name="Ma Q."/>
        </authorList>
    </citation>
    <scope>NUCLEOTIDE SEQUENCE</scope>
    <source>
        <strain evidence="3">YZGR15</strain>
    </source>
</reference>
<evidence type="ECO:0000313" key="3">
    <source>
        <dbReference type="EMBL" id="MBI9113516.1"/>
    </source>
</evidence>
<evidence type="ECO:0000256" key="1">
    <source>
        <dbReference type="SAM" id="Phobius"/>
    </source>
</evidence>
<keyword evidence="4" id="KW-1185">Reference proteome</keyword>
<feature type="signal peptide" evidence="2">
    <location>
        <begin position="1"/>
        <end position="24"/>
    </location>
</feature>
<keyword evidence="1" id="KW-0472">Membrane</keyword>
<accession>A0A934M9T7</accession>
<organism evidence="3 4">
    <name type="scientific">Sanguibacter suaedae</name>
    <dbReference type="NCBI Taxonomy" id="2795737"/>
    <lineage>
        <taxon>Bacteria</taxon>
        <taxon>Bacillati</taxon>
        <taxon>Actinomycetota</taxon>
        <taxon>Actinomycetes</taxon>
        <taxon>Micrococcales</taxon>
        <taxon>Sanguibacteraceae</taxon>
        <taxon>Sanguibacter</taxon>
    </lineage>
</organism>
<proteinExistence type="predicted"/>
<comment type="caution">
    <text evidence="3">The sequence shown here is derived from an EMBL/GenBank/DDBJ whole genome shotgun (WGS) entry which is preliminary data.</text>
</comment>
<keyword evidence="2" id="KW-0732">Signal</keyword>
<dbReference type="Proteomes" id="UP000602087">
    <property type="component" value="Unassembled WGS sequence"/>
</dbReference>
<feature type="chain" id="PRO_5039653701" description="DUF916 domain-containing protein" evidence="2">
    <location>
        <begin position="25"/>
        <end position="345"/>
    </location>
</feature>
<keyword evidence="1" id="KW-0812">Transmembrane</keyword>
<feature type="transmembrane region" description="Helical" evidence="1">
    <location>
        <begin position="301"/>
        <end position="320"/>
    </location>
</feature>
<evidence type="ECO:0000313" key="4">
    <source>
        <dbReference type="Proteomes" id="UP000602087"/>
    </source>
</evidence>
<gene>
    <name evidence="3" type="ORF">JAV76_00630</name>
</gene>
<evidence type="ECO:0000256" key="2">
    <source>
        <dbReference type="SAM" id="SignalP"/>
    </source>
</evidence>
<dbReference type="AlphaFoldDB" id="A0A934M9T7"/>
<dbReference type="RefSeq" id="WP_198732087.1">
    <property type="nucleotide sequence ID" value="NZ_JAEINH010000001.1"/>
</dbReference>
<name>A0A934M9T7_9MICO</name>